<reference evidence="1" key="1">
    <citation type="submission" date="2020-10" db="EMBL/GenBank/DDBJ databases">
        <title>CRESS DNA virus dark matter in the feces of wild birds.</title>
        <authorList>
            <person name="Yang S."/>
            <person name="Zhang W."/>
        </authorList>
    </citation>
    <scope>NUCLEOTIDE SEQUENCE</scope>
    <source>
        <strain evidence="1">Eph225cre19</strain>
    </source>
</reference>
<accession>A0A8A4XBV8</accession>
<protein>
    <submittedName>
        <fullName evidence="1">Capsid protein</fullName>
    </submittedName>
</protein>
<organism evidence="1">
    <name type="scientific">Syrmaticus ellioti CRESS-DNA-virus sp</name>
    <dbReference type="NCBI Taxonomy" id="2815058"/>
    <lineage>
        <taxon>Viruses</taxon>
        <taxon>Monodnaviria</taxon>
        <taxon>Shotokuvirae</taxon>
        <taxon>Cressdnaviricota</taxon>
    </lineage>
</organism>
<proteinExistence type="predicted"/>
<sequence>MSQVALYPNQSMSRPHFRRDIAVIRGGASLLRSANRAYKAYKKTRTQSATQSAAAASEPITGHFDYKTDYRKRRLTRRGRRRQKRTRKWKRRVVNAVRDSTLGTNHFVRRSLGLIQSAQGLSASVSVSLYGMNGTNTDGLNATADVGELFQEMDQTSWDNANNLLPSQGHRISFQHATLEVTLRNTGTTDAVIEAYYVRGRKPLTPAWGDLVNTYNVGFQKQGRSIDPHTTNQIGESELSSSTIGVTPFQNSLFCRSFNIYKRQKFVLPPGKDINVTISDSRRRFFNIVEANRFATDRKFHGILFQQQGSPALESGSGVPVTALATDVVYMAVRRYRYKPYLLGDTRDAFDTAA</sequence>
<name>A0A8A4XBV8_9VIRU</name>
<evidence type="ECO:0000313" key="1">
    <source>
        <dbReference type="EMBL" id="QTE03435.1"/>
    </source>
</evidence>
<dbReference type="EMBL" id="MW182788">
    <property type="protein sequence ID" value="QTE03435.1"/>
    <property type="molecule type" value="Genomic_DNA"/>
</dbReference>